<name>A0A2Z5JHC3_STRAR</name>
<evidence type="ECO:0000313" key="2">
    <source>
        <dbReference type="EMBL" id="AXE79624.1"/>
    </source>
</evidence>
<protein>
    <submittedName>
        <fullName evidence="2">Uncharacterized protein</fullName>
    </submittedName>
</protein>
<evidence type="ECO:0000313" key="3">
    <source>
        <dbReference type="Proteomes" id="UP000252698"/>
    </source>
</evidence>
<gene>
    <name evidence="2" type="ORF">C5746_24940</name>
</gene>
<reference evidence="2 3" key="1">
    <citation type="journal article" date="2018" name="Front. Microbiol.">
        <title>Genome Sequencing of Streptomyces atratus SCSIOZH16 and Activation Production of Nocardamine via Metabolic Engineering.</title>
        <authorList>
            <person name="Li Y."/>
            <person name="Zhang C."/>
            <person name="Liu C."/>
            <person name="Ju J."/>
            <person name="Ma J."/>
        </authorList>
    </citation>
    <scope>NUCLEOTIDE SEQUENCE [LARGE SCALE GENOMIC DNA]</scope>
    <source>
        <strain evidence="2 3">SCSIO_ZH16</strain>
    </source>
</reference>
<accession>A0A2Z5JHC3</accession>
<feature type="region of interest" description="Disordered" evidence="1">
    <location>
        <begin position="1"/>
        <end position="56"/>
    </location>
</feature>
<sequence>MSLPDVGPPAQHSGVRQHVQCREAGRTTTPALGPPAFSAGSRAASAPSTEARVTARGKPDSALLWTFIGDPDSGELCVLRKVDTQP</sequence>
<dbReference type="EMBL" id="CP027306">
    <property type="protein sequence ID" value="AXE79624.1"/>
    <property type="molecule type" value="Genomic_DNA"/>
</dbReference>
<evidence type="ECO:0000256" key="1">
    <source>
        <dbReference type="SAM" id="MobiDB-lite"/>
    </source>
</evidence>
<dbReference type="KEGG" id="sata:C5746_24940"/>
<proteinExistence type="predicted"/>
<organism evidence="2 3">
    <name type="scientific">Streptomyces atratus</name>
    <dbReference type="NCBI Taxonomy" id="1893"/>
    <lineage>
        <taxon>Bacteria</taxon>
        <taxon>Bacillati</taxon>
        <taxon>Actinomycetota</taxon>
        <taxon>Actinomycetes</taxon>
        <taxon>Kitasatosporales</taxon>
        <taxon>Streptomycetaceae</taxon>
        <taxon>Streptomyces</taxon>
    </lineage>
</organism>
<dbReference type="Proteomes" id="UP000252698">
    <property type="component" value="Chromosome"/>
</dbReference>
<dbReference type="AlphaFoldDB" id="A0A2Z5JHC3"/>